<dbReference type="Gene3D" id="3.40.50.150">
    <property type="entry name" value="Vaccinia Virus protein VP39"/>
    <property type="match status" value="1"/>
</dbReference>
<dbReference type="OMA" id="IIAHTRY"/>
<dbReference type="PANTHER" id="PTHR43591">
    <property type="entry name" value="METHYLTRANSFERASE"/>
    <property type="match status" value="1"/>
</dbReference>
<dbReference type="InterPro" id="IPR029063">
    <property type="entry name" value="SAM-dependent_MTases_sf"/>
</dbReference>
<dbReference type="InParanoid" id="A0A151ZID8"/>
<dbReference type="EMBL" id="LODT01000025">
    <property type="protein sequence ID" value="KYQ93752.1"/>
    <property type="molecule type" value="Genomic_DNA"/>
</dbReference>
<name>A0A151ZID8_TIELA</name>
<dbReference type="GO" id="GO:0008168">
    <property type="term" value="F:methyltransferase activity"/>
    <property type="evidence" value="ECO:0007669"/>
    <property type="project" value="TreeGrafter"/>
</dbReference>
<dbReference type="Pfam" id="PF13847">
    <property type="entry name" value="Methyltransf_31"/>
    <property type="match status" value="1"/>
</dbReference>
<dbReference type="AlphaFoldDB" id="A0A151ZID8"/>
<dbReference type="Proteomes" id="UP000076078">
    <property type="component" value="Unassembled WGS sequence"/>
</dbReference>
<dbReference type="InterPro" id="IPR025714">
    <property type="entry name" value="Methyltranfer_dom"/>
</dbReference>
<evidence type="ECO:0000313" key="3">
    <source>
        <dbReference type="Proteomes" id="UP000076078"/>
    </source>
</evidence>
<accession>A0A151ZID8</accession>
<comment type="caution">
    <text evidence="2">The sequence shown here is derived from an EMBL/GenBank/DDBJ whole genome shotgun (WGS) entry which is preliminary data.</text>
</comment>
<keyword evidence="3" id="KW-1185">Reference proteome</keyword>
<sequence>MEVINNQESNISELIPVAVDNCAASTLEKKWQNIDNQESPNKFIQYVDEASKQDQIIAHTRYSTRQLMLEPGFKVMDVGCGAGKDLSRLESLVESHGEVYGIDISREMVECARARMSHLPNVEVFCGDASQLPVDSNTMDAIRCERLLQHVPSPDMVIAEMVRVTKNGGRIVITDVDWSSTTISIPKSIEKINRIILNDVVFNAHPTIGIQLKGRMKQNKSIDNIEIFAQCLYTDSLAQADELLWLGERGKMAVQQGLISEEDYNQWRETIEQLELDGNFVFTMNIFTVSGTINKK</sequence>
<dbReference type="STRING" id="361077.A0A151ZID8"/>
<dbReference type="OrthoDB" id="10017101at2759"/>
<feature type="domain" description="Methyltransferase" evidence="1">
    <location>
        <begin position="70"/>
        <end position="191"/>
    </location>
</feature>
<gene>
    <name evidence="2" type="ORF">DLAC_05142</name>
</gene>
<organism evidence="2 3">
    <name type="scientific">Tieghemostelium lacteum</name>
    <name type="common">Slime mold</name>
    <name type="synonym">Dictyostelium lacteum</name>
    <dbReference type="NCBI Taxonomy" id="361077"/>
    <lineage>
        <taxon>Eukaryota</taxon>
        <taxon>Amoebozoa</taxon>
        <taxon>Evosea</taxon>
        <taxon>Eumycetozoa</taxon>
        <taxon>Dictyostelia</taxon>
        <taxon>Dictyosteliales</taxon>
        <taxon>Raperosteliaceae</taxon>
        <taxon>Tieghemostelium</taxon>
    </lineage>
</organism>
<evidence type="ECO:0000259" key="1">
    <source>
        <dbReference type="Pfam" id="PF13847"/>
    </source>
</evidence>
<dbReference type="SUPFAM" id="SSF53335">
    <property type="entry name" value="S-adenosyl-L-methionine-dependent methyltransferases"/>
    <property type="match status" value="1"/>
</dbReference>
<dbReference type="PANTHER" id="PTHR43591:SF24">
    <property type="entry name" value="2-METHOXY-6-POLYPRENYL-1,4-BENZOQUINOL METHYLASE, MITOCHONDRIAL"/>
    <property type="match status" value="1"/>
</dbReference>
<proteinExistence type="predicted"/>
<evidence type="ECO:0000313" key="2">
    <source>
        <dbReference type="EMBL" id="KYQ93752.1"/>
    </source>
</evidence>
<reference evidence="2 3" key="1">
    <citation type="submission" date="2015-12" db="EMBL/GenBank/DDBJ databases">
        <title>Dictyostelia acquired genes for synthesis and detection of signals that induce cell-type specialization by lateral gene transfer from prokaryotes.</title>
        <authorList>
            <person name="Gloeckner G."/>
            <person name="Schaap P."/>
        </authorList>
    </citation>
    <scope>NUCLEOTIDE SEQUENCE [LARGE SCALE GENOMIC DNA]</scope>
    <source>
        <strain evidence="2 3">TK</strain>
    </source>
</reference>
<protein>
    <recommendedName>
        <fullName evidence="1">Methyltransferase domain-containing protein</fullName>
    </recommendedName>
</protein>
<dbReference type="CDD" id="cd02440">
    <property type="entry name" value="AdoMet_MTases"/>
    <property type="match status" value="1"/>
</dbReference>